<proteinExistence type="predicted"/>
<sequence length="131" mass="14561">MLANISVSSWQSGNLAICTLIERQLQKLTLSSALGTMQQWPAMTAALIYALTLIFVMAAGDELELDYSNEYDDVRPHLVYPDEPRLDKQVSNAARDLVQSISDAWQSMVEELKKLFSDGGQTHGEHEVFSG</sequence>
<evidence type="ECO:0000313" key="2">
    <source>
        <dbReference type="EMBL" id="BFG00092.1"/>
    </source>
</evidence>
<feature type="transmembrane region" description="Helical" evidence="1">
    <location>
        <begin position="40"/>
        <end position="59"/>
    </location>
</feature>
<reference evidence="2 3" key="1">
    <citation type="submission" date="2024-02" db="EMBL/GenBank/DDBJ databases">
        <title>A chromosome-level genome assembly of Drosophila madeirensis, a fruit fly species endemic to Madeira island.</title>
        <authorList>
            <person name="Tomihara K."/>
            <person name="Llopart A."/>
            <person name="Yamamoto D."/>
        </authorList>
    </citation>
    <scope>NUCLEOTIDE SEQUENCE [LARGE SCALE GENOMIC DNA]</scope>
    <source>
        <strain evidence="2 3">RF1</strain>
    </source>
</reference>
<keyword evidence="3" id="KW-1185">Reference proteome</keyword>
<keyword evidence="1" id="KW-1133">Transmembrane helix</keyword>
<dbReference type="Proteomes" id="UP001500889">
    <property type="component" value="Chromosome A"/>
</dbReference>
<name>A0AAU9FVC5_DROMD</name>
<keyword evidence="1" id="KW-0812">Transmembrane</keyword>
<gene>
    <name evidence="2" type="ORF">DMAD_00168</name>
</gene>
<protein>
    <submittedName>
        <fullName evidence="2">Uncharacterized protein</fullName>
    </submittedName>
</protein>
<keyword evidence="1" id="KW-0472">Membrane</keyword>
<dbReference type="EMBL" id="AP029266">
    <property type="protein sequence ID" value="BFG00092.1"/>
    <property type="molecule type" value="Genomic_DNA"/>
</dbReference>
<dbReference type="AlphaFoldDB" id="A0AAU9FVC5"/>
<accession>A0AAU9FVC5</accession>
<organism evidence="2 3">
    <name type="scientific">Drosophila madeirensis</name>
    <name type="common">Fruit fly</name>
    <dbReference type="NCBI Taxonomy" id="30013"/>
    <lineage>
        <taxon>Eukaryota</taxon>
        <taxon>Metazoa</taxon>
        <taxon>Ecdysozoa</taxon>
        <taxon>Arthropoda</taxon>
        <taxon>Hexapoda</taxon>
        <taxon>Insecta</taxon>
        <taxon>Pterygota</taxon>
        <taxon>Neoptera</taxon>
        <taxon>Endopterygota</taxon>
        <taxon>Diptera</taxon>
        <taxon>Brachycera</taxon>
        <taxon>Muscomorpha</taxon>
        <taxon>Ephydroidea</taxon>
        <taxon>Drosophilidae</taxon>
        <taxon>Drosophila</taxon>
        <taxon>Sophophora</taxon>
    </lineage>
</organism>
<evidence type="ECO:0000313" key="3">
    <source>
        <dbReference type="Proteomes" id="UP001500889"/>
    </source>
</evidence>
<evidence type="ECO:0000256" key="1">
    <source>
        <dbReference type="SAM" id="Phobius"/>
    </source>
</evidence>